<gene>
    <name evidence="2" type="ORF">JT362_19425</name>
</gene>
<keyword evidence="1" id="KW-1133">Transmembrane helix</keyword>
<dbReference type="RefSeq" id="WP_260192824.1">
    <property type="nucleotide sequence ID" value="NZ_JAFFZE010000015.1"/>
</dbReference>
<reference evidence="2 3" key="1">
    <citation type="submission" date="2021-02" db="EMBL/GenBank/DDBJ databases">
        <title>Actinophytocola xerophila sp. nov., isolated from soil of cotton cropping field.</title>
        <authorList>
            <person name="Huang R."/>
            <person name="Chen X."/>
            <person name="Ge X."/>
            <person name="Liu W."/>
        </authorList>
    </citation>
    <scope>NUCLEOTIDE SEQUENCE [LARGE SCALE GENOMIC DNA]</scope>
    <source>
        <strain evidence="2 3">S1-96</strain>
    </source>
</reference>
<proteinExistence type="predicted"/>
<evidence type="ECO:0000256" key="1">
    <source>
        <dbReference type="SAM" id="Phobius"/>
    </source>
</evidence>
<keyword evidence="3" id="KW-1185">Reference proteome</keyword>
<keyword evidence="1" id="KW-0812">Transmembrane</keyword>
<evidence type="ECO:0008006" key="4">
    <source>
        <dbReference type="Google" id="ProtNLM"/>
    </source>
</evidence>
<comment type="caution">
    <text evidence="2">The sequence shown here is derived from an EMBL/GenBank/DDBJ whole genome shotgun (WGS) entry which is preliminary data.</text>
</comment>
<keyword evidence="1" id="KW-0472">Membrane</keyword>
<evidence type="ECO:0000313" key="3">
    <source>
        <dbReference type="Proteomes" id="UP001156441"/>
    </source>
</evidence>
<accession>A0ABT2JBP9</accession>
<name>A0ABT2JBP9_9PSEU</name>
<feature type="transmembrane region" description="Helical" evidence="1">
    <location>
        <begin position="32"/>
        <end position="53"/>
    </location>
</feature>
<evidence type="ECO:0000313" key="2">
    <source>
        <dbReference type="EMBL" id="MCT2585292.1"/>
    </source>
</evidence>
<feature type="transmembrane region" description="Helical" evidence="1">
    <location>
        <begin position="6"/>
        <end position="25"/>
    </location>
</feature>
<feature type="transmembrane region" description="Helical" evidence="1">
    <location>
        <begin position="59"/>
        <end position="77"/>
    </location>
</feature>
<dbReference type="Proteomes" id="UP001156441">
    <property type="component" value="Unassembled WGS sequence"/>
</dbReference>
<dbReference type="EMBL" id="JAFFZE010000015">
    <property type="protein sequence ID" value="MCT2585292.1"/>
    <property type="molecule type" value="Genomic_DNA"/>
</dbReference>
<protein>
    <recommendedName>
        <fullName evidence="4">DUF3817 domain-containing protein</fullName>
    </recommendedName>
</protein>
<sequence length="79" mass="8176">MNPLRLAGTVELATLVVLLLNLVTVHEPAVSGVVGPLHGLAYTATVIASVLLMNGHHRVWLLAIVPGIGGLLAARVLPD</sequence>
<organism evidence="2 3">
    <name type="scientific">Actinophytocola gossypii</name>
    <dbReference type="NCBI Taxonomy" id="2812003"/>
    <lineage>
        <taxon>Bacteria</taxon>
        <taxon>Bacillati</taxon>
        <taxon>Actinomycetota</taxon>
        <taxon>Actinomycetes</taxon>
        <taxon>Pseudonocardiales</taxon>
        <taxon>Pseudonocardiaceae</taxon>
    </lineage>
</organism>